<dbReference type="InterPro" id="IPR010982">
    <property type="entry name" value="Lambda_DNA-bd_dom_sf"/>
</dbReference>
<dbReference type="GO" id="GO:0004386">
    <property type="term" value="F:helicase activity"/>
    <property type="evidence" value="ECO:0007669"/>
    <property type="project" value="UniProtKB-KW"/>
</dbReference>
<dbReference type="KEGG" id="vg:55601611"/>
<dbReference type="EMBL" id="KX965989">
    <property type="protein sequence ID" value="APC46456.1"/>
    <property type="molecule type" value="Genomic_DNA"/>
</dbReference>
<protein>
    <submittedName>
        <fullName evidence="2">Helicase</fullName>
    </submittedName>
</protein>
<dbReference type="SUPFAM" id="SSF47413">
    <property type="entry name" value="lambda repressor-like DNA-binding domains"/>
    <property type="match status" value="1"/>
</dbReference>
<keyword evidence="2" id="KW-0347">Helicase</keyword>
<evidence type="ECO:0000313" key="2">
    <source>
        <dbReference type="EMBL" id="APC46456.1"/>
    </source>
</evidence>
<keyword evidence="2" id="KW-0067">ATP-binding</keyword>
<evidence type="ECO:0000259" key="1">
    <source>
        <dbReference type="PROSITE" id="PS50943"/>
    </source>
</evidence>
<organism evidence="2 3">
    <name type="scientific">Aeribacillus phage AP45</name>
    <dbReference type="NCBI Taxonomy" id="1913112"/>
    <lineage>
        <taxon>Viruses</taxon>
        <taxon>Duplodnaviria</taxon>
        <taxon>Heunggongvirae</taxon>
        <taxon>Uroviricota</taxon>
        <taxon>Caudoviricetes</taxon>
        <taxon>Kamchatkavirus</taxon>
        <taxon>Kamchatkavirus AP45</taxon>
    </lineage>
</organism>
<reference evidence="3" key="1">
    <citation type="submission" date="2016-10" db="EMBL/GenBank/DDBJ databases">
        <authorList>
            <person name="de Groot N.N."/>
        </authorList>
    </citation>
    <scope>NUCLEOTIDE SEQUENCE [LARGE SCALE GENOMIC DNA]</scope>
</reference>
<dbReference type="Pfam" id="PF01381">
    <property type="entry name" value="HTH_3"/>
    <property type="match status" value="1"/>
</dbReference>
<sequence>MQDMKYNHKKVDLNKIKTLRKKAGFSLEEMAKLLGYESQNGYYYLEIGRSKFPAETLAKVADILEVPINELFFEDKFAELANDQTA</sequence>
<evidence type="ECO:0000313" key="3">
    <source>
        <dbReference type="Proteomes" id="UP000224836"/>
    </source>
</evidence>
<dbReference type="Proteomes" id="UP000224836">
    <property type="component" value="Segment"/>
</dbReference>
<dbReference type="InterPro" id="IPR001387">
    <property type="entry name" value="Cro/C1-type_HTH"/>
</dbReference>
<keyword evidence="2" id="KW-0378">Hydrolase</keyword>
<dbReference type="RefSeq" id="YP_009831920.1">
    <property type="nucleotide sequence ID" value="NC_048651.1"/>
</dbReference>
<dbReference type="CDD" id="cd00093">
    <property type="entry name" value="HTH_XRE"/>
    <property type="match status" value="1"/>
</dbReference>
<keyword evidence="3" id="KW-1185">Reference proteome</keyword>
<keyword evidence="2" id="KW-0547">Nucleotide-binding</keyword>
<dbReference type="Gene3D" id="1.10.260.40">
    <property type="entry name" value="lambda repressor-like DNA-binding domains"/>
    <property type="match status" value="1"/>
</dbReference>
<name>A0A1L2JY14_9CAUD</name>
<dbReference type="GeneID" id="55601611"/>
<accession>A0A1L2JY14</accession>
<dbReference type="GO" id="GO:0003677">
    <property type="term" value="F:DNA binding"/>
    <property type="evidence" value="ECO:0007669"/>
    <property type="project" value="InterPro"/>
</dbReference>
<feature type="domain" description="HTH cro/C1-type" evidence="1">
    <location>
        <begin position="16"/>
        <end position="71"/>
    </location>
</feature>
<dbReference type="SMART" id="SM00530">
    <property type="entry name" value="HTH_XRE"/>
    <property type="match status" value="1"/>
</dbReference>
<dbReference type="PROSITE" id="PS50943">
    <property type="entry name" value="HTH_CROC1"/>
    <property type="match status" value="1"/>
</dbReference>
<proteinExistence type="predicted"/>